<gene>
    <name evidence="1" type="ORF">SAMN05444164_4960</name>
</gene>
<evidence type="ECO:0000313" key="2">
    <source>
        <dbReference type="Proteomes" id="UP000198992"/>
    </source>
</evidence>
<organism evidence="1 2">
    <name type="scientific">Bradyrhizobium erythrophlei</name>
    <dbReference type="NCBI Taxonomy" id="1437360"/>
    <lineage>
        <taxon>Bacteria</taxon>
        <taxon>Pseudomonadati</taxon>
        <taxon>Pseudomonadota</taxon>
        <taxon>Alphaproteobacteria</taxon>
        <taxon>Hyphomicrobiales</taxon>
        <taxon>Nitrobacteraceae</taxon>
        <taxon>Bradyrhizobium</taxon>
    </lineage>
</organism>
<dbReference type="Proteomes" id="UP000198992">
    <property type="component" value="Unassembled WGS sequence"/>
</dbReference>
<protein>
    <submittedName>
        <fullName evidence="1">Uncharacterized protein</fullName>
    </submittedName>
</protein>
<dbReference type="EMBL" id="FNTH01000001">
    <property type="protein sequence ID" value="SED51183.1"/>
    <property type="molecule type" value="Genomic_DNA"/>
</dbReference>
<reference evidence="1 2" key="1">
    <citation type="submission" date="2016-10" db="EMBL/GenBank/DDBJ databases">
        <authorList>
            <person name="de Groot N.N."/>
        </authorList>
    </citation>
    <scope>NUCLEOTIDE SEQUENCE [LARGE SCALE GENOMIC DNA]</scope>
    <source>
        <strain evidence="1 2">MT12</strain>
    </source>
</reference>
<evidence type="ECO:0000313" key="1">
    <source>
        <dbReference type="EMBL" id="SED51183.1"/>
    </source>
</evidence>
<accession>A0A1H5B9A6</accession>
<proteinExistence type="predicted"/>
<sequence>MKLAVMTGETIGLVVTLPNGPQIVDIAKSAGVFAPHDPLSSGLLNGAFKDGVDWPSILKHWARLQWPLKRLAHIAETCPDHPCLVVQSLVDQNLRSGSAIPIVAIDITDMQPFDERDPTGWRAMKRQFVTPPQEAIEADSTATPETAQVIGFVRPNKDESWKR</sequence>
<name>A0A1H5B9A6_9BRAD</name>
<dbReference type="AlphaFoldDB" id="A0A1H5B9A6"/>